<evidence type="ECO:0000313" key="2">
    <source>
        <dbReference type="Proteomes" id="UP001501690"/>
    </source>
</evidence>
<dbReference type="Proteomes" id="UP001501690">
    <property type="component" value="Unassembled WGS sequence"/>
</dbReference>
<dbReference type="InterPro" id="IPR009804">
    <property type="entry name" value="SIFV_Orf14"/>
</dbReference>
<dbReference type="Gene3D" id="3.30.160.300">
    <property type="match status" value="1"/>
</dbReference>
<organism evidence="1 2">
    <name type="scientific">Microbacterium sediminicola</name>
    <dbReference type="NCBI Taxonomy" id="415210"/>
    <lineage>
        <taxon>Bacteria</taxon>
        <taxon>Bacillati</taxon>
        <taxon>Actinomycetota</taxon>
        <taxon>Actinomycetes</taxon>
        <taxon>Micrococcales</taxon>
        <taxon>Microbacteriaceae</taxon>
        <taxon>Microbacterium</taxon>
    </lineage>
</organism>
<protein>
    <submittedName>
        <fullName evidence="1">Uncharacterized protein</fullName>
    </submittedName>
</protein>
<evidence type="ECO:0000313" key="1">
    <source>
        <dbReference type="EMBL" id="GAA1707558.1"/>
    </source>
</evidence>
<reference evidence="2" key="1">
    <citation type="journal article" date="2019" name="Int. J. Syst. Evol. Microbiol.">
        <title>The Global Catalogue of Microorganisms (GCM) 10K type strain sequencing project: providing services to taxonomists for standard genome sequencing and annotation.</title>
        <authorList>
            <consortium name="The Broad Institute Genomics Platform"/>
            <consortium name="The Broad Institute Genome Sequencing Center for Infectious Disease"/>
            <person name="Wu L."/>
            <person name="Ma J."/>
        </authorList>
    </citation>
    <scope>NUCLEOTIDE SEQUENCE [LARGE SCALE GENOMIC DNA]</scope>
    <source>
        <strain evidence="2">JCM 15577</strain>
    </source>
</reference>
<gene>
    <name evidence="1" type="ORF">GCM10009808_26820</name>
</gene>
<name>A0ABP4URE5_9MICO</name>
<comment type="caution">
    <text evidence="1">The sequence shown here is derived from an EMBL/GenBank/DDBJ whole genome shotgun (WGS) entry which is preliminary data.</text>
</comment>
<dbReference type="EMBL" id="BAAAPL010000004">
    <property type="protein sequence ID" value="GAA1707558.1"/>
    <property type="molecule type" value="Genomic_DNA"/>
</dbReference>
<sequence>MIKMEFEELKSIIDKFFQDSTIIRINLRFNREVIASNDQFEEIVKDADLLHRYDDRNIRTDICEYRKNINSIINYYVKDSKVYIVEIDFWRSS</sequence>
<keyword evidence="2" id="KW-1185">Reference proteome</keyword>
<dbReference type="Pfam" id="PF07118">
    <property type="entry name" value="DUF1374"/>
    <property type="match status" value="1"/>
</dbReference>
<dbReference type="CDD" id="cd22267">
    <property type="entry name" value="AcrID1"/>
    <property type="match status" value="1"/>
</dbReference>
<dbReference type="NCBIfam" id="NF033952">
    <property type="entry name" value="AcrID1_fam"/>
    <property type="match status" value="1"/>
</dbReference>
<proteinExistence type="predicted"/>
<accession>A0ABP4URE5</accession>